<dbReference type="PANTHER" id="PTHR38011">
    <property type="entry name" value="DIHYDROFOLATE REDUCTASE FAMILY PROTEIN (AFU_ORTHOLOGUE AFUA_8G06820)"/>
    <property type="match status" value="1"/>
</dbReference>
<name>A0ABR8V8D5_9BACT</name>
<comment type="pathway">
    <text evidence="1">Cofactor biosynthesis; riboflavin biosynthesis.</text>
</comment>
<evidence type="ECO:0000313" key="6">
    <source>
        <dbReference type="Proteomes" id="UP000616346"/>
    </source>
</evidence>
<evidence type="ECO:0000259" key="4">
    <source>
        <dbReference type="Pfam" id="PF01872"/>
    </source>
</evidence>
<protein>
    <submittedName>
        <fullName evidence="5">Dihydrofolate reductase family protein</fullName>
    </submittedName>
</protein>
<evidence type="ECO:0000313" key="5">
    <source>
        <dbReference type="EMBL" id="MBD8000980.1"/>
    </source>
</evidence>
<dbReference type="RefSeq" id="WP_191709374.1">
    <property type="nucleotide sequence ID" value="NZ_JACSPQ010000001.1"/>
</dbReference>
<accession>A0ABR8V8D5</accession>
<dbReference type="Proteomes" id="UP000616346">
    <property type="component" value="Unassembled WGS sequence"/>
</dbReference>
<gene>
    <name evidence="5" type="ORF">H9626_01925</name>
</gene>
<organism evidence="5 6">
    <name type="scientific">Phocaeicola faecium</name>
    <dbReference type="NCBI Taxonomy" id="2762213"/>
    <lineage>
        <taxon>Bacteria</taxon>
        <taxon>Pseudomonadati</taxon>
        <taxon>Bacteroidota</taxon>
        <taxon>Bacteroidia</taxon>
        <taxon>Bacteroidales</taxon>
        <taxon>Bacteroidaceae</taxon>
        <taxon>Phocaeicola</taxon>
    </lineage>
</organism>
<sequence>MLPKIICHIMSSVDGRLLTDRWTDPFNGQSKSELMGVYASIGRKLNTDAWMFGKNTLCEGFFPKQFHLRDTTPLSHPKPYIASHTSDRLFAVIDPDADILYESSTVRGDCIVTILPETAPADYLDYLQKKDISYLFAGAKGDDLRAAMQTLAEVFGVESLSLQGGGIINGAFLHAGLIDELSLVVYPGIDGSAASPSVFEYIGKEHLPARGQSLELLSAETVQDGIVWLRYCFHKADLT</sequence>
<dbReference type="PANTHER" id="PTHR38011:SF7">
    <property type="entry name" value="2,5-DIAMINO-6-RIBOSYLAMINO-4(3H)-PYRIMIDINONE 5'-PHOSPHATE REDUCTASE"/>
    <property type="match status" value="1"/>
</dbReference>
<keyword evidence="6" id="KW-1185">Reference proteome</keyword>
<dbReference type="InterPro" id="IPR002734">
    <property type="entry name" value="RibDG_C"/>
</dbReference>
<comment type="caution">
    <text evidence="5">The sequence shown here is derived from an EMBL/GenBank/DDBJ whole genome shotgun (WGS) entry which is preliminary data.</text>
</comment>
<reference evidence="5 6" key="1">
    <citation type="submission" date="2020-08" db="EMBL/GenBank/DDBJ databases">
        <title>A Genomic Blueprint of the Chicken Gut Microbiome.</title>
        <authorList>
            <person name="Gilroy R."/>
            <person name="Ravi A."/>
            <person name="Getino M."/>
            <person name="Pursley I."/>
            <person name="Horton D.L."/>
            <person name="Alikhan N.-F."/>
            <person name="Baker D."/>
            <person name="Gharbi K."/>
            <person name="Hall N."/>
            <person name="Watson M."/>
            <person name="Adriaenssens E.M."/>
            <person name="Foster-Nyarko E."/>
            <person name="Jarju S."/>
            <person name="Secka A."/>
            <person name="Antonio M."/>
            <person name="Oren A."/>
            <person name="Chaudhuri R."/>
            <person name="La Ragione R.M."/>
            <person name="Hildebrand F."/>
            <person name="Pallen M.J."/>
        </authorList>
    </citation>
    <scope>NUCLEOTIDE SEQUENCE [LARGE SCALE GENOMIC DNA]</scope>
    <source>
        <strain evidence="5 6">Sa1YUN3</strain>
    </source>
</reference>
<proteinExistence type="predicted"/>
<dbReference type="SUPFAM" id="SSF53597">
    <property type="entry name" value="Dihydrofolate reductase-like"/>
    <property type="match status" value="1"/>
</dbReference>
<evidence type="ECO:0000256" key="3">
    <source>
        <dbReference type="ARBA" id="ARBA00023002"/>
    </source>
</evidence>
<dbReference type="InterPro" id="IPR024072">
    <property type="entry name" value="DHFR-like_dom_sf"/>
</dbReference>
<dbReference type="Pfam" id="PF01872">
    <property type="entry name" value="RibD_C"/>
    <property type="match status" value="1"/>
</dbReference>
<dbReference type="InterPro" id="IPR050765">
    <property type="entry name" value="Riboflavin_Biosynth_HTPR"/>
</dbReference>
<dbReference type="EMBL" id="JACSPQ010000001">
    <property type="protein sequence ID" value="MBD8000980.1"/>
    <property type="molecule type" value="Genomic_DNA"/>
</dbReference>
<evidence type="ECO:0000256" key="2">
    <source>
        <dbReference type="ARBA" id="ARBA00022857"/>
    </source>
</evidence>
<keyword evidence="2" id="KW-0521">NADP</keyword>
<dbReference type="Gene3D" id="3.40.430.10">
    <property type="entry name" value="Dihydrofolate Reductase, subunit A"/>
    <property type="match status" value="1"/>
</dbReference>
<keyword evidence="3" id="KW-0560">Oxidoreductase</keyword>
<feature type="domain" description="Bacterial bifunctional deaminase-reductase C-terminal" evidence="4">
    <location>
        <begin position="3"/>
        <end position="227"/>
    </location>
</feature>
<evidence type="ECO:0000256" key="1">
    <source>
        <dbReference type="ARBA" id="ARBA00005104"/>
    </source>
</evidence>